<dbReference type="InterPro" id="IPR016187">
    <property type="entry name" value="CTDL_fold"/>
</dbReference>
<protein>
    <submittedName>
        <fullName evidence="1">Uncharacterized protein</fullName>
    </submittedName>
</protein>
<name>A0A8J1YAN3_OWEFU</name>
<organism evidence="1 2">
    <name type="scientific">Owenia fusiformis</name>
    <name type="common">Polychaete worm</name>
    <dbReference type="NCBI Taxonomy" id="6347"/>
    <lineage>
        <taxon>Eukaryota</taxon>
        <taxon>Metazoa</taxon>
        <taxon>Spiralia</taxon>
        <taxon>Lophotrochozoa</taxon>
        <taxon>Annelida</taxon>
        <taxon>Polychaeta</taxon>
        <taxon>Sedentaria</taxon>
        <taxon>Canalipalpata</taxon>
        <taxon>Sabellida</taxon>
        <taxon>Oweniida</taxon>
        <taxon>Oweniidae</taxon>
        <taxon>Owenia</taxon>
    </lineage>
</organism>
<dbReference type="SMART" id="SM00034">
    <property type="entry name" value="CLECT"/>
    <property type="match status" value="1"/>
</dbReference>
<evidence type="ECO:0000313" key="1">
    <source>
        <dbReference type="EMBL" id="CAH1800736.1"/>
    </source>
</evidence>
<dbReference type="CDD" id="cd00037">
    <property type="entry name" value="CLECT"/>
    <property type="match status" value="1"/>
</dbReference>
<dbReference type="InterPro" id="IPR016186">
    <property type="entry name" value="C-type_lectin-like/link_sf"/>
</dbReference>
<dbReference type="AlphaFoldDB" id="A0A8J1YAN3"/>
<dbReference type="PROSITE" id="PS50041">
    <property type="entry name" value="C_TYPE_LECTIN_2"/>
    <property type="match status" value="1"/>
</dbReference>
<dbReference type="InterPro" id="IPR050111">
    <property type="entry name" value="C-type_lectin/snaclec_domain"/>
</dbReference>
<evidence type="ECO:0000313" key="2">
    <source>
        <dbReference type="Proteomes" id="UP000749559"/>
    </source>
</evidence>
<sequence length="201" mass="22802">MKVTIVSPATAMVVILGISASFVNGGVNWKQEFSKCDNSLTDVKAQLAQCKKQQGPKKECPLGFSLNQTFGSCYNFVTQEKMNWINALSFCNAQGANLVAIETQEELTFIREEIKSRGFASPGESSDSFYTGGTRINGEWQWIGGPSWPTKPMEFAPWYINEGSDEDEFCHILWSPFDHLWSDYWCFRDNIFNFICEIKIN</sequence>
<dbReference type="OrthoDB" id="6271941at2759"/>
<dbReference type="PANTHER" id="PTHR22803">
    <property type="entry name" value="MANNOSE, PHOSPHOLIPASE, LECTIN RECEPTOR RELATED"/>
    <property type="match status" value="1"/>
</dbReference>
<dbReference type="Pfam" id="PF00059">
    <property type="entry name" value="Lectin_C"/>
    <property type="match status" value="1"/>
</dbReference>
<dbReference type="InterPro" id="IPR001304">
    <property type="entry name" value="C-type_lectin-like"/>
</dbReference>
<accession>A0A8J1YAN3</accession>
<dbReference type="SUPFAM" id="SSF56436">
    <property type="entry name" value="C-type lectin-like"/>
    <property type="match status" value="1"/>
</dbReference>
<comment type="caution">
    <text evidence="1">The sequence shown here is derived from an EMBL/GenBank/DDBJ whole genome shotgun (WGS) entry which is preliminary data.</text>
</comment>
<reference evidence="1" key="1">
    <citation type="submission" date="2022-03" db="EMBL/GenBank/DDBJ databases">
        <authorList>
            <person name="Martin C."/>
        </authorList>
    </citation>
    <scope>NUCLEOTIDE SEQUENCE</scope>
</reference>
<gene>
    <name evidence="1" type="ORF">OFUS_LOCUS24585</name>
</gene>
<dbReference type="Proteomes" id="UP000749559">
    <property type="component" value="Unassembled WGS sequence"/>
</dbReference>
<keyword evidence="2" id="KW-1185">Reference proteome</keyword>
<dbReference type="EMBL" id="CAIIXF020000012">
    <property type="protein sequence ID" value="CAH1800736.1"/>
    <property type="molecule type" value="Genomic_DNA"/>
</dbReference>
<dbReference type="Gene3D" id="3.10.100.10">
    <property type="entry name" value="Mannose-Binding Protein A, subunit A"/>
    <property type="match status" value="1"/>
</dbReference>
<proteinExistence type="predicted"/>